<gene>
    <name evidence="1" type="ORF">ME3_163</name>
</gene>
<dbReference type="EMBL" id="KU935715">
    <property type="protein sequence ID" value="AND75324.1"/>
    <property type="molecule type" value="Genomic_DNA"/>
</dbReference>
<accession>A0A172Q0F2</accession>
<reference evidence="2" key="1">
    <citation type="submission" date="2016-03" db="EMBL/GenBank/DDBJ databases">
        <title>Characterization of Acinetobacter baumannii phage vB_AbaM_ME3.</title>
        <authorList>
            <person name="Buttimer C.T.H."/>
            <person name="Elbreki M."/>
            <person name="Coffey A."/>
        </authorList>
    </citation>
    <scope>NUCLEOTIDE SEQUENCE [LARGE SCALE GENOMIC DNA]</scope>
</reference>
<dbReference type="Pfam" id="PF16225">
    <property type="entry name" value="DUF4884"/>
    <property type="match status" value="1"/>
</dbReference>
<name>A0A172Q0F2_9CAUD</name>
<protein>
    <recommendedName>
        <fullName evidence="3">Lipoprotein</fullName>
    </recommendedName>
</protein>
<evidence type="ECO:0008006" key="3">
    <source>
        <dbReference type="Google" id="ProtNLM"/>
    </source>
</evidence>
<keyword evidence="2" id="KW-1185">Reference proteome</keyword>
<sequence>MNKLFIITVTALLLTACNKPNTTTPGQEYVAGKALAMTKGLEDCKLYKFQADTMDHELNIIRCPNSTVSTNQSVTEGKTTRLQTVVTIDGVDYIATKRQ</sequence>
<organism evidence="1 2">
    <name type="scientific">Acinetobacter phage vB_AbaM_ME3</name>
    <dbReference type="NCBI Taxonomy" id="1837876"/>
    <lineage>
        <taxon>Viruses</taxon>
        <taxon>Duplodnaviria</taxon>
        <taxon>Heunggongvirae</taxon>
        <taxon>Uroviricota</taxon>
        <taxon>Caudoviricetes</taxon>
        <taxon>Metrivirus</taxon>
        <taxon>Metrivirus ME3</taxon>
    </lineage>
</organism>
<dbReference type="InterPro" id="IPR032618">
    <property type="entry name" value="DUF4884"/>
</dbReference>
<dbReference type="Proteomes" id="UP000225947">
    <property type="component" value="Segment"/>
</dbReference>
<evidence type="ECO:0000313" key="2">
    <source>
        <dbReference type="Proteomes" id="UP000225947"/>
    </source>
</evidence>
<dbReference type="PROSITE" id="PS51257">
    <property type="entry name" value="PROKAR_LIPOPROTEIN"/>
    <property type="match status" value="1"/>
</dbReference>
<evidence type="ECO:0000313" key="1">
    <source>
        <dbReference type="EMBL" id="AND75324.1"/>
    </source>
</evidence>
<dbReference type="OrthoDB" id="20054at10239"/>
<proteinExistence type="predicted"/>